<reference evidence="1 2" key="1">
    <citation type="submission" date="2016-11" db="EMBL/GenBank/DDBJ databases">
        <title>Whole Genome Sequencing of Mucilaginibacter polytrichastri RG4-7(T) isolated from the moss sample.</title>
        <authorList>
            <person name="Li Y."/>
        </authorList>
    </citation>
    <scope>NUCLEOTIDE SEQUENCE [LARGE SCALE GENOMIC DNA]</scope>
    <source>
        <strain evidence="1 2">RG4-7</strain>
    </source>
</reference>
<keyword evidence="2" id="KW-1185">Reference proteome</keyword>
<evidence type="ECO:0000313" key="1">
    <source>
        <dbReference type="EMBL" id="OKS88522.1"/>
    </source>
</evidence>
<dbReference type="AlphaFoldDB" id="A0A1Q6A3E7"/>
<protein>
    <submittedName>
        <fullName evidence="1">Uncharacterized protein</fullName>
    </submittedName>
</protein>
<comment type="caution">
    <text evidence="1">The sequence shown here is derived from an EMBL/GenBank/DDBJ whole genome shotgun (WGS) entry which is preliminary data.</text>
</comment>
<dbReference type="EMBL" id="MPPL01000001">
    <property type="protein sequence ID" value="OKS88522.1"/>
    <property type="molecule type" value="Genomic_DNA"/>
</dbReference>
<organism evidence="1 2">
    <name type="scientific">Mucilaginibacter polytrichastri</name>
    <dbReference type="NCBI Taxonomy" id="1302689"/>
    <lineage>
        <taxon>Bacteria</taxon>
        <taxon>Pseudomonadati</taxon>
        <taxon>Bacteroidota</taxon>
        <taxon>Sphingobacteriia</taxon>
        <taxon>Sphingobacteriales</taxon>
        <taxon>Sphingobacteriaceae</taxon>
        <taxon>Mucilaginibacter</taxon>
    </lineage>
</organism>
<proteinExistence type="predicted"/>
<sequence>MALSITEALYETCILFQRFDLALIVNAEVTRNMIDTGLALNWVDGKFYDKN</sequence>
<accession>A0A1Q6A3E7</accession>
<gene>
    <name evidence="1" type="ORF">RG47T_3991</name>
</gene>
<name>A0A1Q6A3E7_9SPHI</name>
<dbReference type="Proteomes" id="UP000186720">
    <property type="component" value="Unassembled WGS sequence"/>
</dbReference>
<evidence type="ECO:0000313" key="2">
    <source>
        <dbReference type="Proteomes" id="UP000186720"/>
    </source>
</evidence>